<accession>A0AAI8U0C2</accession>
<evidence type="ECO:0000256" key="3">
    <source>
        <dbReference type="ARBA" id="ARBA00023163"/>
    </source>
</evidence>
<dbReference type="InterPro" id="IPR009057">
    <property type="entry name" value="Homeodomain-like_sf"/>
</dbReference>
<dbReference type="GO" id="GO:0043565">
    <property type="term" value="F:sequence-specific DNA binding"/>
    <property type="evidence" value="ECO:0007669"/>
    <property type="project" value="InterPro"/>
</dbReference>
<dbReference type="GO" id="GO:0003700">
    <property type="term" value="F:DNA-binding transcription factor activity"/>
    <property type="evidence" value="ECO:0007669"/>
    <property type="project" value="InterPro"/>
</dbReference>
<proteinExistence type="predicted"/>
<feature type="domain" description="HTH araC/xylS-type" evidence="4">
    <location>
        <begin position="177"/>
        <end position="257"/>
    </location>
</feature>
<keyword evidence="1" id="KW-0805">Transcription regulation</keyword>
<dbReference type="Pfam" id="PF12833">
    <property type="entry name" value="HTH_18"/>
    <property type="match status" value="1"/>
</dbReference>
<dbReference type="InterPro" id="IPR050204">
    <property type="entry name" value="AraC_XylS_family_regulators"/>
</dbReference>
<sequence>MIYTRHQPAAALRRHVDHVWCLTDGPTHPAERILPAGTVEVVVNLRDAAVCVENREGQQRLSGSVVSGPYTSPFDIDARKHPDMIGIHFKIGGALALLGVSPAELAETHVDLGALWGLEADDVREQLCDATSTADRFRIVESLLLGHLRDDDSVPNHVARAVRTFARGGSQPPVRVLADEAGLSHRRFIALFKVQVGMTPKKFARLCRFRSAHRTLISCRTPELSRIAVEHGYSDQSHMIREFQTFSGLTPTELLDRCAQATKDDHVALRP</sequence>
<dbReference type="RefSeq" id="WP_286212001.1">
    <property type="nucleotide sequence ID" value="NZ_AP027452.1"/>
</dbReference>
<dbReference type="SUPFAM" id="SSF46689">
    <property type="entry name" value="Homeodomain-like"/>
    <property type="match status" value="1"/>
</dbReference>
<gene>
    <name evidence="5" type="ORF">hbim_05747</name>
</gene>
<dbReference type="PANTHER" id="PTHR46796">
    <property type="entry name" value="HTH-TYPE TRANSCRIPTIONAL ACTIVATOR RHAS-RELATED"/>
    <property type="match status" value="1"/>
</dbReference>
<dbReference type="PANTHER" id="PTHR46796:SF13">
    <property type="entry name" value="HTH-TYPE TRANSCRIPTIONAL ACTIVATOR RHAS"/>
    <property type="match status" value="1"/>
</dbReference>
<reference evidence="5" key="1">
    <citation type="submission" date="2023-03" db="EMBL/GenBank/DDBJ databases">
        <title>Draft genome sequence of a Mycolicibacterium mageritense strain H4_3_1 isolated from a hybrid biological-inorganic system reactor.</title>
        <authorList>
            <person name="Feng X."/>
            <person name="Kazama D."/>
            <person name="Sato K."/>
            <person name="Kobayashi H."/>
        </authorList>
    </citation>
    <scope>NUCLEOTIDE SEQUENCE</scope>
    <source>
        <strain evidence="5">H4_3_1</strain>
    </source>
</reference>
<dbReference type="InterPro" id="IPR046532">
    <property type="entry name" value="DUF6597"/>
</dbReference>
<protein>
    <recommendedName>
        <fullName evidence="4">HTH araC/xylS-type domain-containing protein</fullName>
    </recommendedName>
</protein>
<dbReference type="Gene3D" id="1.10.10.60">
    <property type="entry name" value="Homeodomain-like"/>
    <property type="match status" value="1"/>
</dbReference>
<evidence type="ECO:0000313" key="5">
    <source>
        <dbReference type="EMBL" id="BDY31790.1"/>
    </source>
</evidence>
<dbReference type="Pfam" id="PF20240">
    <property type="entry name" value="DUF6597"/>
    <property type="match status" value="1"/>
</dbReference>
<dbReference type="PROSITE" id="PS01124">
    <property type="entry name" value="HTH_ARAC_FAMILY_2"/>
    <property type="match status" value="1"/>
</dbReference>
<dbReference type="Proteomes" id="UP001241092">
    <property type="component" value="Chromosome"/>
</dbReference>
<evidence type="ECO:0000259" key="4">
    <source>
        <dbReference type="PROSITE" id="PS01124"/>
    </source>
</evidence>
<evidence type="ECO:0000256" key="1">
    <source>
        <dbReference type="ARBA" id="ARBA00023015"/>
    </source>
</evidence>
<keyword evidence="2" id="KW-0238">DNA-binding</keyword>
<dbReference type="SMART" id="SM00342">
    <property type="entry name" value="HTH_ARAC"/>
    <property type="match status" value="1"/>
</dbReference>
<evidence type="ECO:0000313" key="6">
    <source>
        <dbReference type="Proteomes" id="UP001241092"/>
    </source>
</evidence>
<keyword evidence="3" id="KW-0804">Transcription</keyword>
<dbReference type="EMBL" id="AP027452">
    <property type="protein sequence ID" value="BDY31790.1"/>
    <property type="molecule type" value="Genomic_DNA"/>
</dbReference>
<evidence type="ECO:0000256" key="2">
    <source>
        <dbReference type="ARBA" id="ARBA00023125"/>
    </source>
</evidence>
<dbReference type="AlphaFoldDB" id="A0AAI8U0C2"/>
<organism evidence="5 6">
    <name type="scientific">Mycolicibacterium mageritense</name>
    <name type="common">Mycobacterium mageritense</name>
    <dbReference type="NCBI Taxonomy" id="53462"/>
    <lineage>
        <taxon>Bacteria</taxon>
        <taxon>Bacillati</taxon>
        <taxon>Actinomycetota</taxon>
        <taxon>Actinomycetes</taxon>
        <taxon>Mycobacteriales</taxon>
        <taxon>Mycobacteriaceae</taxon>
        <taxon>Mycolicibacterium</taxon>
    </lineage>
</organism>
<name>A0AAI8U0C2_MYCME</name>
<dbReference type="InterPro" id="IPR018060">
    <property type="entry name" value="HTH_AraC"/>
</dbReference>